<keyword evidence="3" id="KW-1185">Reference proteome</keyword>
<name>A0A9P9J3Q3_9HYPO</name>
<dbReference type="AlphaFoldDB" id="A0A9P9J3Q3"/>
<evidence type="ECO:0000313" key="2">
    <source>
        <dbReference type="EMBL" id="KAH7140915.1"/>
    </source>
</evidence>
<accession>A0A9P9J3Q3</accession>
<evidence type="ECO:0000313" key="3">
    <source>
        <dbReference type="Proteomes" id="UP000738349"/>
    </source>
</evidence>
<feature type="compositionally biased region" description="Low complexity" evidence="1">
    <location>
        <begin position="28"/>
        <end position="41"/>
    </location>
</feature>
<proteinExistence type="predicted"/>
<gene>
    <name evidence="2" type="ORF">EDB81DRAFT_67646</name>
</gene>
<protein>
    <submittedName>
        <fullName evidence="2">Uncharacterized protein</fullName>
    </submittedName>
</protein>
<comment type="caution">
    <text evidence="2">The sequence shown here is derived from an EMBL/GenBank/DDBJ whole genome shotgun (WGS) entry which is preliminary data.</text>
</comment>
<reference evidence="2" key="1">
    <citation type="journal article" date="2021" name="Nat. Commun.">
        <title>Genetic determinants of endophytism in the Arabidopsis root mycobiome.</title>
        <authorList>
            <person name="Mesny F."/>
            <person name="Miyauchi S."/>
            <person name="Thiergart T."/>
            <person name="Pickel B."/>
            <person name="Atanasova L."/>
            <person name="Karlsson M."/>
            <person name="Huettel B."/>
            <person name="Barry K.W."/>
            <person name="Haridas S."/>
            <person name="Chen C."/>
            <person name="Bauer D."/>
            <person name="Andreopoulos W."/>
            <person name="Pangilinan J."/>
            <person name="LaButti K."/>
            <person name="Riley R."/>
            <person name="Lipzen A."/>
            <person name="Clum A."/>
            <person name="Drula E."/>
            <person name="Henrissat B."/>
            <person name="Kohler A."/>
            <person name="Grigoriev I.V."/>
            <person name="Martin F.M."/>
            <person name="Hacquard S."/>
        </authorList>
    </citation>
    <scope>NUCLEOTIDE SEQUENCE</scope>
    <source>
        <strain evidence="2">MPI-CAGE-AT-0147</strain>
    </source>
</reference>
<sequence>MAPRLRLGLGQHQHEDRLVSRSPCSNTSASSSRGDPSSTSSLGGFLSISTGILTPITISPLTGLKSFVPRSITTILPGLLPLTPFLSTTLSSILFSNSSSLATLAQPSHHRHNSSHLKLPSLVGRQICPFKSALASCVNTGDMVGPLNMHERVANVAARIVTRTV</sequence>
<evidence type="ECO:0000256" key="1">
    <source>
        <dbReference type="SAM" id="MobiDB-lite"/>
    </source>
</evidence>
<dbReference type="EMBL" id="JAGMUV010000011">
    <property type="protein sequence ID" value="KAH7140915.1"/>
    <property type="molecule type" value="Genomic_DNA"/>
</dbReference>
<dbReference type="Proteomes" id="UP000738349">
    <property type="component" value="Unassembled WGS sequence"/>
</dbReference>
<organism evidence="2 3">
    <name type="scientific">Dactylonectria macrodidyma</name>
    <dbReference type="NCBI Taxonomy" id="307937"/>
    <lineage>
        <taxon>Eukaryota</taxon>
        <taxon>Fungi</taxon>
        <taxon>Dikarya</taxon>
        <taxon>Ascomycota</taxon>
        <taxon>Pezizomycotina</taxon>
        <taxon>Sordariomycetes</taxon>
        <taxon>Hypocreomycetidae</taxon>
        <taxon>Hypocreales</taxon>
        <taxon>Nectriaceae</taxon>
        <taxon>Dactylonectria</taxon>
    </lineage>
</organism>
<feature type="region of interest" description="Disordered" evidence="1">
    <location>
        <begin position="1"/>
        <end position="41"/>
    </location>
</feature>